<dbReference type="InterPro" id="IPR046866">
    <property type="entry name" value="FapA_N"/>
</dbReference>
<evidence type="ECO:0000313" key="3">
    <source>
        <dbReference type="EMBL" id="OWZ84255.1"/>
    </source>
</evidence>
<dbReference type="Gene3D" id="3.30.30.80">
    <property type="entry name" value="probable RNA-binding protein from clostridium symbiosum atcc 14940"/>
    <property type="match status" value="1"/>
</dbReference>
<evidence type="ECO:0000313" key="4">
    <source>
        <dbReference type="Proteomes" id="UP000214588"/>
    </source>
</evidence>
<dbReference type="InterPro" id="IPR046865">
    <property type="entry name" value="FapA_b_solenoid"/>
</dbReference>
<dbReference type="EMBL" id="NIQC01000006">
    <property type="protein sequence ID" value="OWZ84255.1"/>
    <property type="molecule type" value="Genomic_DNA"/>
</dbReference>
<feature type="domain" description="RNA-binding protein KhpB N-terminal" evidence="2">
    <location>
        <begin position="7"/>
        <end position="58"/>
    </location>
</feature>
<dbReference type="PANTHER" id="PTHR38032:SF1">
    <property type="entry name" value="RNA-BINDING PROTEIN KHPB N-TERMINAL DOMAIN-CONTAINING PROTEIN"/>
    <property type="match status" value="1"/>
</dbReference>
<protein>
    <recommendedName>
        <fullName evidence="2">RNA-binding protein KhpB N-terminal domain-containing protein</fullName>
    </recommendedName>
</protein>
<evidence type="ECO:0000256" key="1">
    <source>
        <dbReference type="SAM" id="Coils"/>
    </source>
</evidence>
<keyword evidence="1" id="KW-0175">Coiled coil</keyword>
<feature type="coiled-coil region" evidence="1">
    <location>
        <begin position="476"/>
        <end position="506"/>
    </location>
</feature>
<dbReference type="Pfam" id="PF20250">
    <property type="entry name" value="FapA_N"/>
    <property type="match status" value="1"/>
</dbReference>
<gene>
    <name evidence="3" type="ORF">CDO51_04145</name>
</gene>
<reference evidence="3 4" key="1">
    <citation type="submission" date="2017-06" db="EMBL/GenBank/DDBJ databases">
        <title>Draft Genome Sequence of Natranaerobius trueperi halophilic, alkalithermophilic bacteria from soda lakes.</title>
        <authorList>
            <person name="Zhao B."/>
        </authorList>
    </citation>
    <scope>NUCLEOTIDE SEQUENCE [LARGE SCALE GENOMIC DNA]</scope>
    <source>
        <strain evidence="3 4">DSM 18760</strain>
    </source>
</reference>
<dbReference type="Proteomes" id="UP000214588">
    <property type="component" value="Unassembled WGS sequence"/>
</dbReference>
<dbReference type="RefSeq" id="WP_089023040.1">
    <property type="nucleotide sequence ID" value="NZ_NIQC01000006.1"/>
</dbReference>
<organism evidence="3 4">
    <name type="scientific">Natranaerobius trueperi</name>
    <dbReference type="NCBI Taxonomy" id="759412"/>
    <lineage>
        <taxon>Bacteria</taxon>
        <taxon>Bacillati</taxon>
        <taxon>Bacillota</taxon>
        <taxon>Clostridia</taxon>
        <taxon>Natranaerobiales</taxon>
        <taxon>Natranaerobiaceae</taxon>
        <taxon>Natranaerobius</taxon>
    </lineage>
</organism>
<evidence type="ECO:0000259" key="2">
    <source>
        <dbReference type="SMART" id="SM01245"/>
    </source>
</evidence>
<dbReference type="InterPro" id="IPR032782">
    <property type="entry name" value="KhpB_N"/>
</dbReference>
<name>A0A226BZ98_9FIRM</name>
<sequence length="601" mass="66573">MRELPKKFKGKDLKEALSIAAESLKCDIDSLEYNDLGKEKKGFFGIGSQCHAIEVTNVVNTNLEIDTSIGGYFKLYEENEGIYLSVYPPENRGKYITWKEVKEYLESQGYEITSEPELKEIVRRADGVKENVLEYVSEHIIDGSFDLEVKDQNMKALLNVALPQGRGKKISRDEIYQELNKRNITYNVDFEAINRYVENGTYSEYKVIAQGKEPVDGEDAKIQIHFEKKERKPVLKEDGSVDYYNIDNIINVKSGDVLATKEPPSEGTPGKDIFNKTLPPKQGKDKRIKAGKHTVLSEDEMSLQAEIDGQVSMNADGLINVFPVYEVSGDVGVSTGNIDFVGNVIVKGQVTSGLEVKAAGDILIKESIDSCYIEAGGNVDIKGGMQGRNKGKIKAEGSVTCKFIENATVEAGGDVRVVEGILHSHVKGNSIYAFEGRKGLIVGGEISANEEVISKIMGSNFATNTEIEVGLDPKTREKKAKIYEDLKNTKDNIEKTDKAIAILQKTKQKLGQLPQEKENMLIRLQRTRSHLITAQESLNNENDALTDLVKESKKGVVKVLKTIHPGVKIVIGEISTNIKDEQRAICYKLSEEGEITSGPVK</sequence>
<dbReference type="InterPro" id="IPR005646">
    <property type="entry name" value="FapA"/>
</dbReference>
<dbReference type="OrthoDB" id="9816426at2"/>
<dbReference type="PANTHER" id="PTHR38032">
    <property type="entry name" value="POLYMERASE-RELATED"/>
    <property type="match status" value="1"/>
</dbReference>
<comment type="caution">
    <text evidence="3">The sequence shown here is derived from an EMBL/GenBank/DDBJ whole genome shotgun (WGS) entry which is preliminary data.</text>
</comment>
<dbReference type="AlphaFoldDB" id="A0A226BZ98"/>
<proteinExistence type="predicted"/>
<dbReference type="SMART" id="SM01245">
    <property type="entry name" value="Jag_N"/>
    <property type="match status" value="1"/>
</dbReference>
<dbReference type="InterPro" id="IPR038247">
    <property type="entry name" value="Jag_N_dom_sf"/>
</dbReference>
<accession>A0A226BZ98</accession>
<dbReference type="Pfam" id="PF03961">
    <property type="entry name" value="FapA"/>
    <property type="match status" value="1"/>
</dbReference>
<dbReference type="Pfam" id="PF14804">
    <property type="entry name" value="Jag_N"/>
    <property type="match status" value="1"/>
</dbReference>
<keyword evidence="4" id="KW-1185">Reference proteome</keyword>